<dbReference type="Proteomes" id="UP001206890">
    <property type="component" value="Unassembled WGS sequence"/>
</dbReference>
<name>A0AAW5Q888_9ACTN</name>
<comment type="caution">
    <text evidence="2">The sequence shown here is derived from an EMBL/GenBank/DDBJ whole genome shotgun (WGS) entry which is preliminary data.</text>
</comment>
<gene>
    <name evidence="3" type="ORF">AB6N35_05210</name>
    <name evidence="2" type="ORF">M3D93_09755</name>
</gene>
<accession>A0AAW5Q888</accession>
<dbReference type="EMBL" id="JBFTEZ010000002">
    <property type="protein sequence ID" value="MEX6463760.1"/>
    <property type="molecule type" value="Genomic_DNA"/>
</dbReference>
<evidence type="ECO:0000313" key="3">
    <source>
        <dbReference type="EMBL" id="MEX6463760.1"/>
    </source>
</evidence>
<organism evidence="2 4">
    <name type="scientific">Dietzia cinnamea</name>
    <dbReference type="NCBI Taxonomy" id="321318"/>
    <lineage>
        <taxon>Bacteria</taxon>
        <taxon>Bacillati</taxon>
        <taxon>Actinomycetota</taxon>
        <taxon>Actinomycetes</taxon>
        <taxon>Mycobacteriales</taxon>
        <taxon>Dietziaceae</taxon>
        <taxon>Dietzia</taxon>
    </lineage>
</organism>
<proteinExistence type="predicted"/>
<evidence type="ECO:0000256" key="1">
    <source>
        <dbReference type="SAM" id="Phobius"/>
    </source>
</evidence>
<dbReference type="EMBL" id="JALXTC010000040">
    <property type="protein sequence ID" value="MCT2118032.1"/>
    <property type="molecule type" value="Genomic_DNA"/>
</dbReference>
<dbReference type="RefSeq" id="WP_061229868.1">
    <property type="nucleotide sequence ID" value="NZ_JAFFGT010000057.1"/>
</dbReference>
<keyword evidence="1" id="KW-0472">Membrane</keyword>
<evidence type="ECO:0000313" key="5">
    <source>
        <dbReference type="Proteomes" id="UP001560293"/>
    </source>
</evidence>
<reference evidence="2" key="1">
    <citation type="submission" date="2022-04" db="EMBL/GenBank/DDBJ databases">
        <title>Human microbiome associated bacterial genomes.</title>
        <authorList>
            <person name="Sandstrom S."/>
            <person name="Salamzade R."/>
            <person name="Kalan L.R."/>
        </authorList>
    </citation>
    <scope>NUCLEOTIDE SEQUENCE</scope>
    <source>
        <strain evidence="2">P3-SID1762</strain>
    </source>
</reference>
<reference evidence="5" key="2">
    <citation type="submission" date="2024-07" db="EMBL/GenBank/DDBJ databases">
        <title>Pseudomonas strain that inhibits Aeromonas fish pathogens.</title>
        <authorList>
            <person name="Wildschutte H."/>
        </authorList>
    </citation>
    <scope>NUCLEOTIDE SEQUENCE [LARGE SCALE GENOMIC DNA]</scope>
    <source>
        <strain evidence="5">n60</strain>
    </source>
</reference>
<keyword evidence="1" id="KW-1133">Transmembrane helix</keyword>
<evidence type="ECO:0000313" key="4">
    <source>
        <dbReference type="Proteomes" id="UP001206890"/>
    </source>
</evidence>
<keyword evidence="1" id="KW-0812">Transmembrane</keyword>
<keyword evidence="5" id="KW-1185">Reference proteome</keyword>
<sequence>MPASRIPFVRPRRAASRASALAGVVVGLALYVAAFLLNSPMESCTFRLSMLENGATQLTHWDYRTEWAGLVASRCDATLVDGPQSGLEHSERVIEWGPSAIAAVGLTIAGIGLWLLVTPRARRTR</sequence>
<evidence type="ECO:0008006" key="6">
    <source>
        <dbReference type="Google" id="ProtNLM"/>
    </source>
</evidence>
<feature type="transmembrane region" description="Helical" evidence="1">
    <location>
        <begin position="20"/>
        <end position="37"/>
    </location>
</feature>
<evidence type="ECO:0000313" key="2">
    <source>
        <dbReference type="EMBL" id="MCT2118032.1"/>
    </source>
</evidence>
<dbReference type="AlphaFoldDB" id="A0AAW5Q888"/>
<feature type="transmembrane region" description="Helical" evidence="1">
    <location>
        <begin position="96"/>
        <end position="117"/>
    </location>
</feature>
<protein>
    <recommendedName>
        <fullName evidence="6">Transmembrane protein</fullName>
    </recommendedName>
</protein>
<reference evidence="3" key="3">
    <citation type="submission" date="2024-07" db="EMBL/GenBank/DDBJ databases">
        <authorList>
            <person name="Wildschutte H."/>
        </authorList>
    </citation>
    <scope>NUCLEOTIDE SEQUENCE</scope>
    <source>
        <strain evidence="3">N60</strain>
    </source>
</reference>
<dbReference type="Proteomes" id="UP001560293">
    <property type="component" value="Unassembled WGS sequence"/>
</dbReference>